<dbReference type="Proteomes" id="UP000233469">
    <property type="component" value="Unassembled WGS sequence"/>
</dbReference>
<dbReference type="VEuPathDB" id="FungiDB:RhiirA1_540475"/>
<evidence type="ECO:0000313" key="5">
    <source>
        <dbReference type="EMBL" id="PKK61954.1"/>
    </source>
</evidence>
<dbReference type="GO" id="GO:0005576">
    <property type="term" value="C:extracellular region"/>
    <property type="evidence" value="ECO:0007669"/>
    <property type="project" value="UniProtKB-SubCell"/>
</dbReference>
<comment type="subcellular location">
    <subcellularLocation>
        <location evidence="1">Host cell</location>
    </subcellularLocation>
    <subcellularLocation>
        <location evidence="2">Secreted</location>
    </subcellularLocation>
</comment>
<protein>
    <recommendedName>
        <fullName evidence="4">Crinkler effector protein N-terminal domain-containing protein</fullName>
    </recommendedName>
</protein>
<feature type="domain" description="Crinkler effector protein N-terminal" evidence="4">
    <location>
        <begin position="20"/>
        <end position="113"/>
    </location>
</feature>
<gene>
    <name evidence="5" type="ORF">RhiirC2_791076</name>
</gene>
<evidence type="ECO:0000313" key="6">
    <source>
        <dbReference type="Proteomes" id="UP000233469"/>
    </source>
</evidence>
<dbReference type="VEuPathDB" id="FungiDB:RhiirFUN_026746"/>
<dbReference type="InterPro" id="IPR045379">
    <property type="entry name" value="Crinkler_N"/>
</dbReference>
<organism evidence="5 6">
    <name type="scientific">Rhizophagus irregularis</name>
    <dbReference type="NCBI Taxonomy" id="588596"/>
    <lineage>
        <taxon>Eukaryota</taxon>
        <taxon>Fungi</taxon>
        <taxon>Fungi incertae sedis</taxon>
        <taxon>Mucoromycota</taxon>
        <taxon>Glomeromycotina</taxon>
        <taxon>Glomeromycetes</taxon>
        <taxon>Glomerales</taxon>
        <taxon>Glomeraceae</taxon>
        <taxon>Rhizophagus</taxon>
    </lineage>
</organism>
<evidence type="ECO:0000256" key="3">
    <source>
        <dbReference type="ARBA" id="ARBA00022525"/>
    </source>
</evidence>
<reference evidence="5 6" key="1">
    <citation type="submission" date="2016-04" db="EMBL/GenBank/DDBJ databases">
        <title>Genome analyses suggest a sexual origin of heterokaryosis in a supposedly ancient asexual fungus.</title>
        <authorList>
            <person name="Ropars J."/>
            <person name="Sedzielewska K."/>
            <person name="Noel J."/>
            <person name="Charron P."/>
            <person name="Farinelli L."/>
            <person name="Marton T."/>
            <person name="Kruger M."/>
            <person name="Pelin A."/>
            <person name="Brachmann A."/>
            <person name="Corradi N."/>
        </authorList>
    </citation>
    <scope>NUCLEOTIDE SEQUENCE [LARGE SCALE GENOMIC DNA]</scope>
    <source>
        <strain evidence="5 6">C2</strain>
    </source>
</reference>
<name>A0A2N1MJZ3_9GLOM</name>
<dbReference type="GO" id="GO:0043657">
    <property type="term" value="C:host cell"/>
    <property type="evidence" value="ECO:0007669"/>
    <property type="project" value="UniProtKB-SubCell"/>
</dbReference>
<sequence>MFGCSQENIPRRRISNRLTILTIYISGFLSIGHLKETIYEKKPTAFTNVSADDLDLSLVKISCEELLALSNDPDLYTKILPSKKRELLPVEVIAKIFPRDSPPPSEHVHILVEQPICGSSDEFQYEIQPRSENDKIQITTACVYTTPETSVVIDSLLRQEIRHVMHRNIDNFFSSIFPMSQSQALVIDEIMEKCKQEEKWNNEWIGWPKDGSLET</sequence>
<dbReference type="AlphaFoldDB" id="A0A2N1MJZ3"/>
<dbReference type="VEuPathDB" id="FungiDB:FUN_019083"/>
<evidence type="ECO:0000256" key="2">
    <source>
        <dbReference type="ARBA" id="ARBA00004613"/>
    </source>
</evidence>
<dbReference type="EMBL" id="LLXL01002065">
    <property type="protein sequence ID" value="PKK61954.1"/>
    <property type="molecule type" value="Genomic_DNA"/>
</dbReference>
<evidence type="ECO:0000256" key="1">
    <source>
        <dbReference type="ARBA" id="ARBA00004340"/>
    </source>
</evidence>
<keyword evidence="3" id="KW-0964">Secreted</keyword>
<evidence type="ECO:0000259" key="4">
    <source>
        <dbReference type="Pfam" id="PF20147"/>
    </source>
</evidence>
<reference evidence="5 6" key="2">
    <citation type="submission" date="2017-10" db="EMBL/GenBank/DDBJ databases">
        <title>Extensive intraspecific genome diversity in a model arbuscular mycorrhizal fungus.</title>
        <authorList>
            <person name="Chen E.C.H."/>
            <person name="Morin E."/>
            <person name="Baudet D."/>
            <person name="Noel J."/>
            <person name="Ndikumana S."/>
            <person name="Charron P."/>
            <person name="St-Onge C."/>
            <person name="Giorgi J."/>
            <person name="Grigoriev I.V."/>
            <person name="Roux C."/>
            <person name="Martin F.M."/>
            <person name="Corradi N."/>
        </authorList>
    </citation>
    <scope>NUCLEOTIDE SEQUENCE [LARGE SCALE GENOMIC DNA]</scope>
    <source>
        <strain evidence="5 6">C2</strain>
    </source>
</reference>
<dbReference type="Pfam" id="PF20147">
    <property type="entry name" value="Crinkler"/>
    <property type="match status" value="1"/>
</dbReference>
<proteinExistence type="predicted"/>
<comment type="caution">
    <text evidence="5">The sequence shown here is derived from an EMBL/GenBank/DDBJ whole genome shotgun (WGS) entry which is preliminary data.</text>
</comment>
<accession>A0A2N1MJZ3</accession>